<sequence>MFWHFLVIATLSAALFASDAPRYDYSQGHSACVEGIFGIVAAPALDSDRAVVTQPEKPLAGYSFYANSDYSSKVIHTAVPQFQREGKHDLARQAARVASVPTFLWMSSRDSIQKLRPFAEEAQHLVRSGAKLLLPLVIYNLPDRDCGAKASSGELRIADNGVDLYKTSFVDPIAATIKQFPELKFVLVIGTSTPEDLSGACADGFAEPDSLGNLVSNINKTKCRNALEAHKESVSYALRTFDFPNVYTYVDGGNSGWWGFTMNMGPAAKLVGEVWRRAGRPRSFRGLATNTANYNAWSVTQCANYTQGSRNCDEKRYINAIAPLLRQEGTPAHFITDMGRSGVQPTGQWTWGDWCNALNTGFGLRPSTHTNDPLLDAWVWIKPGGESDGTSSVMAERFDPKCGQANAKQPAPEAGQWFQEYFEQLLRNANPPF</sequence>
<dbReference type="SUPFAM" id="SSF51989">
    <property type="entry name" value="Glycosyl hydrolases family 6, cellulases"/>
    <property type="match status" value="1"/>
</dbReference>
<feature type="signal peptide" evidence="9">
    <location>
        <begin position="1"/>
        <end position="17"/>
    </location>
</feature>
<evidence type="ECO:0000313" key="11">
    <source>
        <dbReference type="Proteomes" id="UP001367316"/>
    </source>
</evidence>
<accession>A0ABR1N2X5</accession>
<dbReference type="PROSITE" id="PS00655">
    <property type="entry name" value="GLYCOSYL_HYDROL_F6_1"/>
    <property type="match status" value="1"/>
</dbReference>
<evidence type="ECO:0000256" key="6">
    <source>
        <dbReference type="ARBA" id="ARBA00023295"/>
    </source>
</evidence>
<protein>
    <recommendedName>
        <fullName evidence="9">Glucanase</fullName>
        <ecNumber evidence="9">3.2.1.-</ecNumber>
    </recommendedName>
</protein>
<dbReference type="InterPro" id="IPR016288">
    <property type="entry name" value="Beta_cellobiohydrolase"/>
</dbReference>
<feature type="active site" evidence="8">
    <location>
        <position position="145"/>
    </location>
</feature>
<feature type="chain" id="PRO_5044951933" description="Glucanase" evidence="9">
    <location>
        <begin position="18"/>
        <end position="433"/>
    </location>
</feature>
<dbReference type="Pfam" id="PF01341">
    <property type="entry name" value="Glyco_hydro_6"/>
    <property type="match status" value="1"/>
</dbReference>
<keyword evidence="4" id="KW-1015">Disulfide bond</keyword>
<gene>
    <name evidence="10" type="ORF">JOL62DRAFT_613196</name>
</gene>
<dbReference type="Gene3D" id="3.20.20.40">
    <property type="entry name" value="1, 4-beta cellobiohydrolase"/>
    <property type="match status" value="1"/>
</dbReference>
<reference evidence="10 11" key="1">
    <citation type="submission" date="2024-04" db="EMBL/GenBank/DDBJ databases">
        <title>Phyllosticta paracitricarpa is synonymous to the EU quarantine fungus P. citricarpa based on phylogenomic analyses.</title>
        <authorList>
            <consortium name="Lawrence Berkeley National Laboratory"/>
            <person name="Van ingen-buijs V.A."/>
            <person name="Van westerhoven A.C."/>
            <person name="Haridas S."/>
            <person name="Skiadas P."/>
            <person name="Martin F."/>
            <person name="Groenewald J.Z."/>
            <person name="Crous P.W."/>
            <person name="Seidl M.F."/>
        </authorList>
    </citation>
    <scope>NUCLEOTIDE SEQUENCE [LARGE SCALE GENOMIC DNA]</scope>
    <source>
        <strain evidence="10 11">CBS 141358</strain>
    </source>
</reference>
<dbReference type="Proteomes" id="UP001367316">
    <property type="component" value="Unassembled WGS sequence"/>
</dbReference>
<dbReference type="EC" id="3.2.1.-" evidence="9"/>
<evidence type="ECO:0000256" key="3">
    <source>
        <dbReference type="ARBA" id="ARBA00023001"/>
    </source>
</evidence>
<keyword evidence="3 9" id="KW-0136">Cellulose degradation</keyword>
<comment type="caution">
    <text evidence="10">The sequence shown here is derived from an EMBL/GenBank/DDBJ whole genome shotgun (WGS) entry which is preliminary data.</text>
</comment>
<organism evidence="10 11">
    <name type="scientific">Phyllosticta paracitricarpa</name>
    <dbReference type="NCBI Taxonomy" id="2016321"/>
    <lineage>
        <taxon>Eukaryota</taxon>
        <taxon>Fungi</taxon>
        <taxon>Dikarya</taxon>
        <taxon>Ascomycota</taxon>
        <taxon>Pezizomycotina</taxon>
        <taxon>Dothideomycetes</taxon>
        <taxon>Dothideomycetes incertae sedis</taxon>
        <taxon>Botryosphaeriales</taxon>
        <taxon>Phyllostictaceae</taxon>
        <taxon>Phyllosticta</taxon>
    </lineage>
</organism>
<evidence type="ECO:0000256" key="2">
    <source>
        <dbReference type="ARBA" id="ARBA00022801"/>
    </source>
</evidence>
<evidence type="ECO:0000256" key="8">
    <source>
        <dbReference type="PROSITE-ProRule" id="PRU10056"/>
    </source>
</evidence>
<dbReference type="PANTHER" id="PTHR34876">
    <property type="match status" value="1"/>
</dbReference>
<evidence type="ECO:0000256" key="4">
    <source>
        <dbReference type="ARBA" id="ARBA00023157"/>
    </source>
</evidence>
<evidence type="ECO:0000256" key="7">
    <source>
        <dbReference type="ARBA" id="ARBA00023326"/>
    </source>
</evidence>
<keyword evidence="5 9" id="KW-0119">Carbohydrate metabolism</keyword>
<evidence type="ECO:0000256" key="1">
    <source>
        <dbReference type="ARBA" id="ARBA00022729"/>
    </source>
</evidence>
<name>A0ABR1N2X5_9PEZI</name>
<keyword evidence="7 9" id="KW-0624">Polysaccharide degradation</keyword>
<keyword evidence="11" id="KW-1185">Reference proteome</keyword>
<comment type="similarity">
    <text evidence="9">Belongs to the glycosyl hydrolase family 6.</text>
</comment>
<proteinExistence type="inferred from homology"/>
<dbReference type="PANTHER" id="PTHR34876:SF4">
    <property type="entry name" value="1,4-BETA-D-GLUCAN CELLOBIOHYDROLASE C-RELATED"/>
    <property type="match status" value="1"/>
</dbReference>
<dbReference type="InterPro" id="IPR036434">
    <property type="entry name" value="Beta_cellobiohydrolase_sf"/>
</dbReference>
<keyword evidence="1 9" id="KW-0732">Signal</keyword>
<keyword evidence="2 9" id="KW-0378">Hydrolase</keyword>
<keyword evidence="6 9" id="KW-0326">Glycosidase</keyword>
<dbReference type="EMBL" id="JBBPBF010000022">
    <property type="protein sequence ID" value="KAK7609576.1"/>
    <property type="molecule type" value="Genomic_DNA"/>
</dbReference>
<evidence type="ECO:0000256" key="5">
    <source>
        <dbReference type="ARBA" id="ARBA00023277"/>
    </source>
</evidence>
<dbReference type="InterPro" id="IPR001524">
    <property type="entry name" value="Glyco_hydro_6_CS"/>
</dbReference>
<dbReference type="PIRSF" id="PIRSF001100">
    <property type="entry name" value="Beta_cellobiohydrolase"/>
    <property type="match status" value="1"/>
</dbReference>
<dbReference type="PRINTS" id="PR00733">
    <property type="entry name" value="GLHYDRLASE6"/>
</dbReference>
<evidence type="ECO:0000313" key="10">
    <source>
        <dbReference type="EMBL" id="KAK7609576.1"/>
    </source>
</evidence>
<evidence type="ECO:0000256" key="9">
    <source>
        <dbReference type="RuleBase" id="RU361186"/>
    </source>
</evidence>